<evidence type="ECO:0000313" key="4">
    <source>
        <dbReference type="EMBL" id="MDQ0567392.1"/>
    </source>
</evidence>
<evidence type="ECO:0000259" key="3">
    <source>
        <dbReference type="SMART" id="SM00460"/>
    </source>
</evidence>
<feature type="compositionally biased region" description="Basic and acidic residues" evidence="1">
    <location>
        <begin position="35"/>
        <end position="50"/>
    </location>
</feature>
<feature type="signal peptide" evidence="2">
    <location>
        <begin position="1"/>
        <end position="20"/>
    </location>
</feature>
<evidence type="ECO:0000256" key="2">
    <source>
        <dbReference type="SAM" id="SignalP"/>
    </source>
</evidence>
<proteinExistence type="predicted"/>
<gene>
    <name evidence="4" type="ORF">J2Z63_000013</name>
</gene>
<reference evidence="4" key="1">
    <citation type="submission" date="2023-07" db="EMBL/GenBank/DDBJ databases">
        <title>Genomic Encyclopedia of Type Strains, Phase IV (KMG-IV): sequencing the most valuable type-strain genomes for metagenomic binning, comparative biology and taxonomic classification.</title>
        <authorList>
            <person name="Goeker M."/>
        </authorList>
    </citation>
    <scope>NUCLEOTIDE SEQUENCE [LARGE SCALE GENOMIC DNA]</scope>
    <source>
        <strain evidence="4">DSM 22019</strain>
    </source>
</reference>
<dbReference type="EMBL" id="JAUSWP010000001">
    <property type="protein sequence ID" value="MDQ0567392.1"/>
    <property type="molecule type" value="Genomic_DNA"/>
</dbReference>
<dbReference type="PROSITE" id="PS51257">
    <property type="entry name" value="PROKAR_LIPOPROTEIN"/>
    <property type="match status" value="1"/>
</dbReference>
<feature type="compositionally biased region" description="Low complexity" evidence="1">
    <location>
        <begin position="51"/>
        <end position="61"/>
    </location>
</feature>
<dbReference type="SUPFAM" id="SSF54001">
    <property type="entry name" value="Cysteine proteinases"/>
    <property type="match status" value="1"/>
</dbReference>
<dbReference type="PANTHER" id="PTHR46333:SF2">
    <property type="entry name" value="CYTOKINESIS PROTEIN 3"/>
    <property type="match status" value="1"/>
</dbReference>
<organism evidence="4 5">
    <name type="scientific">Mycoplasma yeatsii</name>
    <dbReference type="NCBI Taxonomy" id="51365"/>
    <lineage>
        <taxon>Bacteria</taxon>
        <taxon>Bacillati</taxon>
        <taxon>Mycoplasmatota</taxon>
        <taxon>Mollicutes</taxon>
        <taxon>Mycoplasmataceae</taxon>
        <taxon>Mycoplasma</taxon>
    </lineage>
</organism>
<dbReference type="InterPro" id="IPR052557">
    <property type="entry name" value="CAP/Cytokinesis_protein"/>
</dbReference>
<keyword evidence="2" id="KW-0732">Signal</keyword>
<comment type="caution">
    <text evidence="4">The sequence shown here is derived from an EMBL/GenBank/DDBJ whole genome shotgun (WGS) entry which is preliminary data.</text>
</comment>
<evidence type="ECO:0000256" key="1">
    <source>
        <dbReference type="SAM" id="MobiDB-lite"/>
    </source>
</evidence>
<sequence>MNKLLKQIMTLLSISSTLTATTTVISCTVSNNQKADGETKKDDDQSEKINNDNQDTNNNNVDSNLSKINDIYFNQTIKEFKEITTSFNDIKNMILNRDLPDNFYSHSDFYLDKSEVILDEKENDKVLLKLINKKTGLAVSNSEIKWYQRTLIPYDEVFSVNQNDHSKVTFKLLNDGTMQWKDNTDPNDQYHKEDTQAKIYAEYKGYLFSANVRVLNKAQSDLNYENNLARKAAKDIVEKHNWKELPTLERLKQAYDWITKNVEYDFNKDNLFKNQNAYTALVTRKTVCTGYAKGLQMLLDELDIPCKVVEGESTREDGAKHAWNQVLVDNKWYYVDPTSDRVDTKKGEKETKYTFFLNTDKDFSLDDRFTRNQDSEDAHLRNLFAGNFVGSKEDFLGLIDNNYDVETKIVKSFEILIPNGDANENKKPDFRAIHKALEERGHLETKSTFLPSKGSFYVVKYSFPNIQKTPDNLFKEVNIKNIKRLNNQNAIEVEFDQEVNGLIAQNFNITNALIKSIKQNGKSYILNLYHFNSFGDVKVKLESVKRKDYKFNILNDSTVIFKLEKQKLNDIRVKIINDEQVEIISENKNLEYSFQFSKWQNVNQNLIINMPGKEGKLLIRSKSNLSPEFKTIQITRPSLFDFQLKTFNNAIVGVDESMEYRKQGSQEWISIDKNKITNLDKNSTYEVRYKATDHSFASESVFVTIA</sequence>
<dbReference type="RefSeq" id="WP_307443771.1">
    <property type="nucleotide sequence ID" value="NZ_JAUSWP010000001.1"/>
</dbReference>
<dbReference type="InterPro" id="IPR002931">
    <property type="entry name" value="Transglutaminase-like"/>
</dbReference>
<accession>A0ABU0NDX9</accession>
<dbReference type="PANTHER" id="PTHR46333">
    <property type="entry name" value="CYTOKINESIS PROTEIN 3"/>
    <property type="match status" value="1"/>
</dbReference>
<dbReference type="Proteomes" id="UP001236620">
    <property type="component" value="Unassembled WGS sequence"/>
</dbReference>
<name>A0ABU0NDX9_9MOLU</name>
<protein>
    <submittedName>
        <fullName evidence="4">Uncharacterized protein YchJ</fullName>
    </submittedName>
</protein>
<keyword evidence="5" id="KW-1185">Reference proteome</keyword>
<dbReference type="InterPro" id="IPR038765">
    <property type="entry name" value="Papain-like_cys_pep_sf"/>
</dbReference>
<feature type="domain" description="Transglutaminase-like" evidence="3">
    <location>
        <begin position="280"/>
        <end position="339"/>
    </location>
</feature>
<dbReference type="NCBIfam" id="NF045980">
    <property type="entry name" value="MAG6410_fam_LP"/>
    <property type="match status" value="1"/>
</dbReference>
<dbReference type="Pfam" id="PF01841">
    <property type="entry name" value="Transglut_core"/>
    <property type="match status" value="1"/>
</dbReference>
<feature type="region of interest" description="Disordered" evidence="1">
    <location>
        <begin position="32"/>
        <end position="61"/>
    </location>
</feature>
<evidence type="ECO:0000313" key="5">
    <source>
        <dbReference type="Proteomes" id="UP001236620"/>
    </source>
</evidence>
<dbReference type="SMART" id="SM00460">
    <property type="entry name" value="TGc"/>
    <property type="match status" value="1"/>
</dbReference>
<feature type="chain" id="PRO_5045212296" evidence="2">
    <location>
        <begin position="21"/>
        <end position="706"/>
    </location>
</feature>
<dbReference type="Gene3D" id="3.10.620.30">
    <property type="match status" value="1"/>
</dbReference>